<dbReference type="PANTHER" id="PTHR10443">
    <property type="entry name" value="MICROSOMAL DIPEPTIDASE"/>
    <property type="match status" value="1"/>
</dbReference>
<dbReference type="AlphaFoldDB" id="A0A9D1NGK4"/>
<comment type="caution">
    <text evidence="1">The sequence shown here is derived from an EMBL/GenBank/DDBJ whole genome shotgun (WGS) entry which is preliminary data.</text>
</comment>
<dbReference type="PROSITE" id="PS51365">
    <property type="entry name" value="RENAL_DIPEPTIDASE_2"/>
    <property type="match status" value="1"/>
</dbReference>
<evidence type="ECO:0000313" key="2">
    <source>
        <dbReference type="Proteomes" id="UP000886743"/>
    </source>
</evidence>
<dbReference type="SUPFAM" id="SSF51556">
    <property type="entry name" value="Metallo-dependent hydrolases"/>
    <property type="match status" value="1"/>
</dbReference>
<sequence>MYPYQIVDAHCDTVGQIYQPTSLKGSKGHLDLPRMRLYQNWLQFFAVWADAAEGIAAQEEKAGEIIGHFEAEMEENREQIMPVIDYAGVMQAWAEEKTAALLTIEGADYIDSLDKLRNYYERGVRAVTLTWNNTNCIATGAGEKRPRTGLTEYGKTFVVEMNRLGMLVDVSHASEKAFWDVLETSRAPVMASHSNSAAICPHVRNLSDKQFRALCEAGGVVGMNYCPQFIKSRGTTTVDDLVRHIEHFMELGGEDHVGLGGDFDGISDTPSGLRGAEDVHTLLERLLARNYSEEQVTKIAGGNMLRLIGEVLK</sequence>
<gene>
    <name evidence="1" type="ORF">IAC74_04305</name>
</gene>
<dbReference type="PANTHER" id="PTHR10443:SF12">
    <property type="entry name" value="DIPEPTIDASE"/>
    <property type="match status" value="1"/>
</dbReference>
<organism evidence="1 2">
    <name type="scientific">Candidatus Aphodoplasma excrementigallinarum</name>
    <dbReference type="NCBI Taxonomy" id="2840673"/>
    <lineage>
        <taxon>Bacteria</taxon>
        <taxon>Bacillati</taxon>
        <taxon>Bacillota</taxon>
        <taxon>Clostridia</taxon>
        <taxon>Eubacteriales</taxon>
        <taxon>Candidatus Aphodoplasma</taxon>
    </lineage>
</organism>
<proteinExistence type="predicted"/>
<dbReference type="GO" id="GO:0070573">
    <property type="term" value="F:metallodipeptidase activity"/>
    <property type="evidence" value="ECO:0007669"/>
    <property type="project" value="InterPro"/>
</dbReference>
<evidence type="ECO:0000313" key="1">
    <source>
        <dbReference type="EMBL" id="HIV02774.1"/>
    </source>
</evidence>
<name>A0A9D1NGK4_9FIRM</name>
<reference evidence="1" key="1">
    <citation type="submission" date="2020-10" db="EMBL/GenBank/DDBJ databases">
        <authorList>
            <person name="Gilroy R."/>
        </authorList>
    </citation>
    <scope>NUCLEOTIDE SEQUENCE</scope>
    <source>
        <strain evidence="1">4920</strain>
    </source>
</reference>
<dbReference type="Proteomes" id="UP000886743">
    <property type="component" value="Unassembled WGS sequence"/>
</dbReference>
<accession>A0A9D1NGK4</accession>
<dbReference type="InterPro" id="IPR032466">
    <property type="entry name" value="Metal_Hydrolase"/>
</dbReference>
<protein>
    <submittedName>
        <fullName evidence="1">Dipeptidase</fullName>
    </submittedName>
</protein>
<dbReference type="EMBL" id="DVOF01000126">
    <property type="protein sequence ID" value="HIV02774.1"/>
    <property type="molecule type" value="Genomic_DNA"/>
</dbReference>
<dbReference type="Pfam" id="PF01244">
    <property type="entry name" value="Peptidase_M19"/>
    <property type="match status" value="1"/>
</dbReference>
<dbReference type="InterPro" id="IPR008257">
    <property type="entry name" value="Pept_M19"/>
</dbReference>
<reference evidence="1" key="2">
    <citation type="journal article" date="2021" name="PeerJ">
        <title>Extensive microbial diversity within the chicken gut microbiome revealed by metagenomics and culture.</title>
        <authorList>
            <person name="Gilroy R."/>
            <person name="Ravi A."/>
            <person name="Getino M."/>
            <person name="Pursley I."/>
            <person name="Horton D.L."/>
            <person name="Alikhan N.F."/>
            <person name="Baker D."/>
            <person name="Gharbi K."/>
            <person name="Hall N."/>
            <person name="Watson M."/>
            <person name="Adriaenssens E.M."/>
            <person name="Foster-Nyarko E."/>
            <person name="Jarju S."/>
            <person name="Secka A."/>
            <person name="Antonio M."/>
            <person name="Oren A."/>
            <person name="Chaudhuri R.R."/>
            <person name="La Ragione R."/>
            <person name="Hildebrand F."/>
            <person name="Pallen M.J."/>
        </authorList>
    </citation>
    <scope>NUCLEOTIDE SEQUENCE</scope>
    <source>
        <strain evidence="1">4920</strain>
    </source>
</reference>
<dbReference type="GO" id="GO:0006508">
    <property type="term" value="P:proteolysis"/>
    <property type="evidence" value="ECO:0007669"/>
    <property type="project" value="InterPro"/>
</dbReference>
<dbReference type="Gene3D" id="3.20.20.140">
    <property type="entry name" value="Metal-dependent hydrolases"/>
    <property type="match status" value="1"/>
</dbReference>
<dbReference type="CDD" id="cd01301">
    <property type="entry name" value="rDP_like"/>
    <property type="match status" value="1"/>
</dbReference>